<accession>A0A644ZIP3</accession>
<reference evidence="1" key="1">
    <citation type="submission" date="2019-08" db="EMBL/GenBank/DDBJ databases">
        <authorList>
            <person name="Kucharzyk K."/>
            <person name="Murdoch R.W."/>
            <person name="Higgins S."/>
            <person name="Loffler F."/>
        </authorList>
    </citation>
    <scope>NUCLEOTIDE SEQUENCE</scope>
</reference>
<organism evidence="1">
    <name type="scientific">bioreactor metagenome</name>
    <dbReference type="NCBI Taxonomy" id="1076179"/>
    <lineage>
        <taxon>unclassified sequences</taxon>
        <taxon>metagenomes</taxon>
        <taxon>ecological metagenomes</taxon>
    </lineage>
</organism>
<proteinExistence type="predicted"/>
<gene>
    <name evidence="1" type="ORF">SDC9_87241</name>
</gene>
<protein>
    <submittedName>
        <fullName evidence="1">Uncharacterized protein</fullName>
    </submittedName>
</protein>
<sequence length="155" mass="17093">MPVACAYSLGNRLFPVPEIPESTTSGEMSSALSPVWKALMVLSWKTMELSFSCFLNSSMKLSSLSRILFLELCRLMENSGFMSRSFHMVSSCLSFDCSMMVMASLRPFLRPSSVAFWVSSALFLASSTELDCLSCSPSFFHRSRCSIAALRSASS</sequence>
<dbReference type="AlphaFoldDB" id="A0A644ZIP3"/>
<evidence type="ECO:0000313" key="1">
    <source>
        <dbReference type="EMBL" id="MPM40597.1"/>
    </source>
</evidence>
<dbReference type="EMBL" id="VSSQ01009058">
    <property type="protein sequence ID" value="MPM40597.1"/>
    <property type="molecule type" value="Genomic_DNA"/>
</dbReference>
<comment type="caution">
    <text evidence="1">The sequence shown here is derived from an EMBL/GenBank/DDBJ whole genome shotgun (WGS) entry which is preliminary data.</text>
</comment>
<name>A0A644ZIP3_9ZZZZ</name>